<feature type="region of interest" description="Disordered" evidence="1">
    <location>
        <begin position="187"/>
        <end position="240"/>
    </location>
</feature>
<evidence type="ECO:0000256" key="1">
    <source>
        <dbReference type="SAM" id="MobiDB-lite"/>
    </source>
</evidence>
<reference evidence="2 3" key="1">
    <citation type="journal article" date="2016" name="Proc. Natl. Acad. Sci. U.S.A.">
        <title>Comparative genomics of biotechnologically important yeasts.</title>
        <authorList>
            <person name="Riley R."/>
            <person name="Haridas S."/>
            <person name="Wolfe K.H."/>
            <person name="Lopes M.R."/>
            <person name="Hittinger C.T."/>
            <person name="Goeker M."/>
            <person name="Salamov A.A."/>
            <person name="Wisecaver J.H."/>
            <person name="Long T.M."/>
            <person name="Calvey C.H."/>
            <person name="Aerts A.L."/>
            <person name="Barry K.W."/>
            <person name="Choi C."/>
            <person name="Clum A."/>
            <person name="Coughlan A.Y."/>
            <person name="Deshpande S."/>
            <person name="Douglass A.P."/>
            <person name="Hanson S.J."/>
            <person name="Klenk H.-P."/>
            <person name="LaButti K.M."/>
            <person name="Lapidus A."/>
            <person name="Lindquist E.A."/>
            <person name="Lipzen A.M."/>
            <person name="Meier-Kolthoff J.P."/>
            <person name="Ohm R.A."/>
            <person name="Otillar R.P."/>
            <person name="Pangilinan J.L."/>
            <person name="Peng Y."/>
            <person name="Rokas A."/>
            <person name="Rosa C.A."/>
            <person name="Scheuner C."/>
            <person name="Sibirny A.A."/>
            <person name="Slot J.C."/>
            <person name="Stielow J.B."/>
            <person name="Sun H."/>
            <person name="Kurtzman C.P."/>
            <person name="Blackwell M."/>
            <person name="Grigoriev I.V."/>
            <person name="Jeffries T.W."/>
        </authorList>
    </citation>
    <scope>NUCLEOTIDE SEQUENCE [LARGE SCALE GENOMIC DNA]</scope>
    <source>
        <strain evidence="3">ATCC 58044 / CBS 1984 / NCYC 433 / NRRL Y-366-8</strain>
    </source>
</reference>
<evidence type="ECO:0000313" key="2">
    <source>
        <dbReference type="EMBL" id="ODQ60431.1"/>
    </source>
</evidence>
<sequence>MSNYPGSNSSMIYDKLNAMYTLTCGLVYVVYLQHATPPQETEYKYDARSITLQSKVQKDIRLSLVQFDEDTFFMNVHFTKELFINKIFSYNKYLSELPLPIDALNILPKPGCASHPYQRRAQMLEEDLRRYVNDYLAKFEIKDDAWDANPLRALYYPMREFLGYVLMPKFYRDSAYKLQLAIRSNEQEFDNDSSSSDDGTDDETEKEKDFKTNGMTYSKTGKSDTREPKAHSEVSVPLNYPEVPFGGRSLDFKGIGGNPFGKWLS</sequence>
<protein>
    <submittedName>
        <fullName evidence="2">Uncharacterized protein</fullName>
    </submittedName>
</protein>
<keyword evidence="3" id="KW-1185">Reference proteome</keyword>
<dbReference type="EMBL" id="KV454210">
    <property type="protein sequence ID" value="ODQ60431.1"/>
    <property type="molecule type" value="Genomic_DNA"/>
</dbReference>
<proteinExistence type="predicted"/>
<accession>A0A1E3P4M4</accession>
<organism evidence="2 3">
    <name type="scientific">Wickerhamomyces anomalus (strain ATCC 58044 / CBS 1984 / NCYC 433 / NRRL Y-366-8)</name>
    <name type="common">Yeast</name>
    <name type="synonym">Hansenula anomala</name>
    <dbReference type="NCBI Taxonomy" id="683960"/>
    <lineage>
        <taxon>Eukaryota</taxon>
        <taxon>Fungi</taxon>
        <taxon>Dikarya</taxon>
        <taxon>Ascomycota</taxon>
        <taxon>Saccharomycotina</taxon>
        <taxon>Saccharomycetes</taxon>
        <taxon>Phaffomycetales</taxon>
        <taxon>Wickerhamomycetaceae</taxon>
        <taxon>Wickerhamomyces</taxon>
    </lineage>
</organism>
<dbReference type="AlphaFoldDB" id="A0A1E3P4M4"/>
<feature type="compositionally biased region" description="Basic and acidic residues" evidence="1">
    <location>
        <begin position="221"/>
        <end position="232"/>
    </location>
</feature>
<dbReference type="GeneID" id="30202074"/>
<evidence type="ECO:0000313" key="3">
    <source>
        <dbReference type="Proteomes" id="UP000094112"/>
    </source>
</evidence>
<dbReference type="RefSeq" id="XP_019039638.1">
    <property type="nucleotide sequence ID" value="XM_019184828.1"/>
</dbReference>
<dbReference type="Proteomes" id="UP000094112">
    <property type="component" value="Unassembled WGS sequence"/>
</dbReference>
<gene>
    <name evidence="2" type="ORF">WICANDRAFT_79029</name>
</gene>
<name>A0A1E3P4M4_WICAA</name>